<dbReference type="InterPro" id="IPR036890">
    <property type="entry name" value="HATPase_C_sf"/>
</dbReference>
<dbReference type="Gene3D" id="3.30.565.10">
    <property type="entry name" value="Histidine kinase-like ATPase, C-terminal domain"/>
    <property type="match status" value="1"/>
</dbReference>
<keyword evidence="9" id="KW-1133">Transmembrane helix</keyword>
<protein>
    <recommendedName>
        <fullName evidence="2">histidine kinase</fullName>
        <ecNumber evidence="2">2.7.13.3</ecNumber>
    </recommendedName>
</protein>
<gene>
    <name evidence="11" type="ORF">FHX41_2926</name>
</gene>
<evidence type="ECO:0000256" key="9">
    <source>
        <dbReference type="SAM" id="Phobius"/>
    </source>
</evidence>
<dbReference type="GO" id="GO:0000155">
    <property type="term" value="F:phosphorelay sensor kinase activity"/>
    <property type="evidence" value="ECO:0007669"/>
    <property type="project" value="InterPro"/>
</dbReference>
<evidence type="ECO:0000256" key="5">
    <source>
        <dbReference type="ARBA" id="ARBA00022741"/>
    </source>
</evidence>
<reference evidence="11 12" key="1">
    <citation type="submission" date="2019-06" db="EMBL/GenBank/DDBJ databases">
        <title>Sequencing the genomes of 1000 actinobacteria strains.</title>
        <authorList>
            <person name="Klenk H.-P."/>
        </authorList>
    </citation>
    <scope>NUCLEOTIDE SEQUENCE [LARGE SCALE GENOMIC DNA]</scope>
    <source>
        <strain evidence="11 12">DSM 45043</strain>
    </source>
</reference>
<comment type="caution">
    <text evidence="11">The sequence shown here is derived from an EMBL/GenBank/DDBJ whole genome shotgun (WGS) entry which is preliminary data.</text>
</comment>
<keyword evidence="6 11" id="KW-0418">Kinase</keyword>
<dbReference type="OrthoDB" id="227596at2"/>
<dbReference type="Proteomes" id="UP000316706">
    <property type="component" value="Unassembled WGS sequence"/>
</dbReference>
<feature type="domain" description="Signal transduction histidine kinase subgroup 3 dimerisation and phosphoacceptor" evidence="10">
    <location>
        <begin position="191"/>
        <end position="256"/>
    </location>
</feature>
<dbReference type="AlphaFoldDB" id="A0A543IF70"/>
<sequence length="395" mass="41567">MDDDTPAAPWPWTLRRWPWTLRRRTGAALVLALTGPLIAATVWARHHGGAEEGALWPDAAAGSAAWLLSPLLLWRPVAVAAALTALAAVSPAATPAATLAALQVAQQRPFPVAAAVGTAGIAAHAVQGLWRPPGGISFGWWLLLIAAGYAALTGWGALARARRALLMSLEERARRAEAEQGRRVAEARMMERTRIAREMHDVLAHRLSLLATYAGALEYRPDAPPERLARAAGVVRAGVHQALEELREVICLLRDEDAAAEDRPQPVLGDVPRLVAESRDAGAAVQLRDEVVDAGALPASVGRTAYRVVQEGLTNARKHAAGRPVRVAMRGRPGEGLVIDVRNALPAGPGAAPAAPGSGTGLVGLTERVRLAGGRLDHGAAGGEFRLRASLPWPA</sequence>
<dbReference type="GO" id="GO:0005524">
    <property type="term" value="F:ATP binding"/>
    <property type="evidence" value="ECO:0007669"/>
    <property type="project" value="UniProtKB-KW"/>
</dbReference>
<feature type="transmembrane region" description="Helical" evidence="9">
    <location>
        <begin position="25"/>
        <end position="44"/>
    </location>
</feature>
<dbReference type="InterPro" id="IPR011712">
    <property type="entry name" value="Sig_transdc_His_kin_sub3_dim/P"/>
</dbReference>
<evidence type="ECO:0000256" key="2">
    <source>
        <dbReference type="ARBA" id="ARBA00012438"/>
    </source>
</evidence>
<evidence type="ECO:0000259" key="10">
    <source>
        <dbReference type="Pfam" id="PF07730"/>
    </source>
</evidence>
<dbReference type="CDD" id="cd16917">
    <property type="entry name" value="HATPase_UhpB-NarQ-NarX-like"/>
    <property type="match status" value="1"/>
</dbReference>
<feature type="transmembrane region" description="Helical" evidence="9">
    <location>
        <begin position="110"/>
        <end position="130"/>
    </location>
</feature>
<proteinExistence type="predicted"/>
<name>A0A543IF70_9ACTN</name>
<dbReference type="PANTHER" id="PTHR24421">
    <property type="entry name" value="NITRATE/NITRITE SENSOR PROTEIN NARX-RELATED"/>
    <property type="match status" value="1"/>
</dbReference>
<dbReference type="EC" id="2.7.13.3" evidence="2"/>
<dbReference type="Gene3D" id="1.20.5.1930">
    <property type="match status" value="1"/>
</dbReference>
<evidence type="ECO:0000256" key="4">
    <source>
        <dbReference type="ARBA" id="ARBA00022679"/>
    </source>
</evidence>
<evidence type="ECO:0000313" key="12">
    <source>
        <dbReference type="Proteomes" id="UP000316706"/>
    </source>
</evidence>
<feature type="transmembrane region" description="Helical" evidence="9">
    <location>
        <begin position="136"/>
        <end position="158"/>
    </location>
</feature>
<evidence type="ECO:0000256" key="7">
    <source>
        <dbReference type="ARBA" id="ARBA00022840"/>
    </source>
</evidence>
<evidence type="ECO:0000256" key="6">
    <source>
        <dbReference type="ARBA" id="ARBA00022777"/>
    </source>
</evidence>
<evidence type="ECO:0000256" key="1">
    <source>
        <dbReference type="ARBA" id="ARBA00000085"/>
    </source>
</evidence>
<keyword evidence="3" id="KW-0597">Phosphoprotein</keyword>
<dbReference type="InterPro" id="IPR050482">
    <property type="entry name" value="Sensor_HK_TwoCompSys"/>
</dbReference>
<accession>A0A543IF70</accession>
<keyword evidence="5" id="KW-0547">Nucleotide-binding</keyword>
<keyword evidence="9" id="KW-0812">Transmembrane</keyword>
<keyword evidence="8" id="KW-0902">Two-component regulatory system</keyword>
<comment type="catalytic activity">
    <reaction evidence="1">
        <text>ATP + protein L-histidine = ADP + protein N-phospho-L-histidine.</text>
        <dbReference type="EC" id="2.7.13.3"/>
    </reaction>
</comment>
<keyword evidence="12" id="KW-1185">Reference proteome</keyword>
<keyword evidence="4" id="KW-0808">Transferase</keyword>
<evidence type="ECO:0000313" key="11">
    <source>
        <dbReference type="EMBL" id="TQM69238.1"/>
    </source>
</evidence>
<dbReference type="PANTHER" id="PTHR24421:SF10">
    <property type="entry name" value="NITRATE_NITRITE SENSOR PROTEIN NARQ"/>
    <property type="match status" value="1"/>
</dbReference>
<dbReference type="EMBL" id="VFPO01000001">
    <property type="protein sequence ID" value="TQM69238.1"/>
    <property type="molecule type" value="Genomic_DNA"/>
</dbReference>
<evidence type="ECO:0000256" key="8">
    <source>
        <dbReference type="ARBA" id="ARBA00023012"/>
    </source>
</evidence>
<dbReference type="GO" id="GO:0016020">
    <property type="term" value="C:membrane"/>
    <property type="evidence" value="ECO:0007669"/>
    <property type="project" value="InterPro"/>
</dbReference>
<dbReference type="Pfam" id="PF07730">
    <property type="entry name" value="HisKA_3"/>
    <property type="match status" value="1"/>
</dbReference>
<evidence type="ECO:0000256" key="3">
    <source>
        <dbReference type="ARBA" id="ARBA00022553"/>
    </source>
</evidence>
<keyword evidence="9" id="KW-0472">Membrane</keyword>
<organism evidence="11 12">
    <name type="scientific">Actinomadura hallensis</name>
    <dbReference type="NCBI Taxonomy" id="337895"/>
    <lineage>
        <taxon>Bacteria</taxon>
        <taxon>Bacillati</taxon>
        <taxon>Actinomycetota</taxon>
        <taxon>Actinomycetes</taxon>
        <taxon>Streptosporangiales</taxon>
        <taxon>Thermomonosporaceae</taxon>
        <taxon>Actinomadura</taxon>
    </lineage>
</organism>
<dbReference type="GO" id="GO:0046983">
    <property type="term" value="F:protein dimerization activity"/>
    <property type="evidence" value="ECO:0007669"/>
    <property type="project" value="InterPro"/>
</dbReference>
<dbReference type="RefSeq" id="WP_141969234.1">
    <property type="nucleotide sequence ID" value="NZ_VFPO01000001.1"/>
</dbReference>
<dbReference type="SUPFAM" id="SSF55874">
    <property type="entry name" value="ATPase domain of HSP90 chaperone/DNA topoisomerase II/histidine kinase"/>
    <property type="match status" value="1"/>
</dbReference>
<keyword evidence="7" id="KW-0067">ATP-binding</keyword>